<proteinExistence type="predicted"/>
<reference evidence="1" key="1">
    <citation type="journal article" date="2015" name="Nature">
        <title>Complex archaea that bridge the gap between prokaryotes and eukaryotes.</title>
        <authorList>
            <person name="Spang A."/>
            <person name="Saw J.H."/>
            <person name="Jorgensen S.L."/>
            <person name="Zaremba-Niedzwiedzka K."/>
            <person name="Martijn J."/>
            <person name="Lind A.E."/>
            <person name="van Eijk R."/>
            <person name="Schleper C."/>
            <person name="Guy L."/>
            <person name="Ettema T.J."/>
        </authorList>
    </citation>
    <scope>NUCLEOTIDE SEQUENCE</scope>
</reference>
<evidence type="ECO:0000313" key="1">
    <source>
        <dbReference type="EMBL" id="KKK43490.1"/>
    </source>
</evidence>
<comment type="caution">
    <text evidence="1">The sequence shown here is derived from an EMBL/GenBank/DDBJ whole genome shotgun (WGS) entry which is preliminary data.</text>
</comment>
<protein>
    <submittedName>
        <fullName evidence="1">Uncharacterized protein</fullName>
    </submittedName>
</protein>
<accession>A0A0F8W5M8</accession>
<sequence>MTKPNCYDCTHRRLLSGSAHSWCDHPILFGKGDDPLAAGLGVSLLDMSKYVIMVCMALEITGNTHGIRKGWFNWPYSYDPVWLNSCKGETPKEETKDG</sequence>
<organism evidence="1">
    <name type="scientific">marine sediment metagenome</name>
    <dbReference type="NCBI Taxonomy" id="412755"/>
    <lineage>
        <taxon>unclassified sequences</taxon>
        <taxon>metagenomes</taxon>
        <taxon>ecological metagenomes</taxon>
    </lineage>
</organism>
<gene>
    <name evidence="1" type="ORF">LCGC14_3168410</name>
</gene>
<name>A0A0F8W5M8_9ZZZZ</name>
<dbReference type="EMBL" id="LAZR01070249">
    <property type="protein sequence ID" value="KKK43490.1"/>
    <property type="molecule type" value="Genomic_DNA"/>
</dbReference>
<dbReference type="AlphaFoldDB" id="A0A0F8W5M8"/>